<accession>A0A6C0LDJ9</accession>
<proteinExistence type="predicted"/>
<dbReference type="AlphaFoldDB" id="A0A6C0LDJ9"/>
<protein>
    <submittedName>
        <fullName evidence="1">Uncharacterized protein</fullName>
    </submittedName>
</protein>
<sequence length="40" mass="4082">MIAWLLSITKGSFDVFKEGLIAAEAAAEAAGVAVAEAIFV</sequence>
<dbReference type="EMBL" id="MN740454">
    <property type="protein sequence ID" value="QHU27342.1"/>
    <property type="molecule type" value="Genomic_DNA"/>
</dbReference>
<organism evidence="1">
    <name type="scientific">viral metagenome</name>
    <dbReference type="NCBI Taxonomy" id="1070528"/>
    <lineage>
        <taxon>unclassified sequences</taxon>
        <taxon>metagenomes</taxon>
        <taxon>organismal metagenomes</taxon>
    </lineage>
</organism>
<name>A0A6C0LDJ9_9ZZZZ</name>
<evidence type="ECO:0000313" key="1">
    <source>
        <dbReference type="EMBL" id="QHU27342.1"/>
    </source>
</evidence>
<reference evidence="1" key="1">
    <citation type="journal article" date="2020" name="Nature">
        <title>Giant virus diversity and host interactions through global metagenomics.</title>
        <authorList>
            <person name="Schulz F."/>
            <person name="Roux S."/>
            <person name="Paez-Espino D."/>
            <person name="Jungbluth S."/>
            <person name="Walsh D.A."/>
            <person name="Denef V.J."/>
            <person name="McMahon K.D."/>
            <person name="Konstantinidis K.T."/>
            <person name="Eloe-Fadrosh E.A."/>
            <person name="Kyrpides N.C."/>
            <person name="Woyke T."/>
        </authorList>
    </citation>
    <scope>NUCLEOTIDE SEQUENCE</scope>
    <source>
        <strain evidence="1">GVMAG-M-3300027763-16</strain>
    </source>
</reference>